<accession>A0A0F9AGA3</accession>
<dbReference type="EMBL" id="LAZR01042827">
    <property type="protein sequence ID" value="KKL08574.1"/>
    <property type="molecule type" value="Genomic_DNA"/>
</dbReference>
<protein>
    <submittedName>
        <fullName evidence="1">Uncharacterized protein</fullName>
    </submittedName>
</protein>
<feature type="non-terminal residue" evidence="1">
    <location>
        <position position="1"/>
    </location>
</feature>
<organism evidence="1">
    <name type="scientific">marine sediment metagenome</name>
    <dbReference type="NCBI Taxonomy" id="412755"/>
    <lineage>
        <taxon>unclassified sequences</taxon>
        <taxon>metagenomes</taxon>
        <taxon>ecological metagenomes</taxon>
    </lineage>
</organism>
<proteinExistence type="predicted"/>
<evidence type="ECO:0000313" key="1">
    <source>
        <dbReference type="EMBL" id="KKL08574.1"/>
    </source>
</evidence>
<comment type="caution">
    <text evidence="1">The sequence shown here is derived from an EMBL/GenBank/DDBJ whole genome shotgun (WGS) entry which is preliminary data.</text>
</comment>
<name>A0A0F9AGA3_9ZZZZ</name>
<sequence length="88" mass="9795">DNATTQVTNTAVIPILEQISEEILLELIQASKSYAVEKPWDFIQANVARISSKILENYDILLKKISKILGNTGIELTVSHLPSSKSNW</sequence>
<reference evidence="1" key="1">
    <citation type="journal article" date="2015" name="Nature">
        <title>Complex archaea that bridge the gap between prokaryotes and eukaryotes.</title>
        <authorList>
            <person name="Spang A."/>
            <person name="Saw J.H."/>
            <person name="Jorgensen S.L."/>
            <person name="Zaremba-Niedzwiedzka K."/>
            <person name="Martijn J."/>
            <person name="Lind A.E."/>
            <person name="van Eijk R."/>
            <person name="Schleper C."/>
            <person name="Guy L."/>
            <person name="Ettema T.J."/>
        </authorList>
    </citation>
    <scope>NUCLEOTIDE SEQUENCE</scope>
</reference>
<dbReference type="AlphaFoldDB" id="A0A0F9AGA3"/>
<gene>
    <name evidence="1" type="ORF">LCGC14_2574520</name>
</gene>